<evidence type="ECO:0000256" key="1">
    <source>
        <dbReference type="SAM" id="Phobius"/>
    </source>
</evidence>
<gene>
    <name evidence="2" type="ORF">B0H98_1233</name>
</gene>
<organism evidence="2 3">
    <name type="scientific">Vreelandella songnenensis</name>
    <dbReference type="NCBI Taxonomy" id="1176243"/>
    <lineage>
        <taxon>Bacteria</taxon>
        <taxon>Pseudomonadati</taxon>
        <taxon>Pseudomonadota</taxon>
        <taxon>Gammaproteobacteria</taxon>
        <taxon>Oceanospirillales</taxon>
        <taxon>Halomonadaceae</taxon>
        <taxon>Vreelandella</taxon>
    </lineage>
</organism>
<keyword evidence="1" id="KW-1133">Transmembrane helix</keyword>
<protein>
    <submittedName>
        <fullName evidence="2">Uncharacterized protein</fullName>
    </submittedName>
</protein>
<name>A0A2T0UI16_9GAMM</name>
<comment type="caution">
    <text evidence="2">The sequence shown here is derived from an EMBL/GenBank/DDBJ whole genome shotgun (WGS) entry which is preliminary data.</text>
</comment>
<proteinExistence type="predicted"/>
<reference evidence="2 3" key="1">
    <citation type="submission" date="2018-03" db="EMBL/GenBank/DDBJ databases">
        <title>Genomic Encyclopedia of Type Strains, Phase III (KMG-III): the genomes of soil and plant-associated and newly described type strains.</title>
        <authorList>
            <person name="Whitman W."/>
        </authorList>
    </citation>
    <scope>NUCLEOTIDE SEQUENCE [LARGE SCALE GENOMIC DNA]</scope>
    <source>
        <strain evidence="2 3">CGMCC 1.12152</strain>
    </source>
</reference>
<dbReference type="AlphaFoldDB" id="A0A2T0UI16"/>
<dbReference type="Proteomes" id="UP000237647">
    <property type="component" value="Unassembled WGS sequence"/>
</dbReference>
<evidence type="ECO:0000313" key="2">
    <source>
        <dbReference type="EMBL" id="PRY57575.1"/>
    </source>
</evidence>
<sequence length="52" mass="6343">MQKIDYSFWVNKWTERAIMLPLYLLNLIALLGTKGWVQILFFMLCFFFFAFI</sequence>
<evidence type="ECO:0000313" key="3">
    <source>
        <dbReference type="Proteomes" id="UP000237647"/>
    </source>
</evidence>
<keyword evidence="3" id="KW-1185">Reference proteome</keyword>
<accession>A0A2T0UI16</accession>
<keyword evidence="1" id="KW-0812">Transmembrane</keyword>
<keyword evidence="1" id="KW-0472">Membrane</keyword>
<dbReference type="EMBL" id="PVTK01000023">
    <property type="protein sequence ID" value="PRY57575.1"/>
    <property type="molecule type" value="Genomic_DNA"/>
</dbReference>
<feature type="transmembrane region" description="Helical" evidence="1">
    <location>
        <begin position="20"/>
        <end position="51"/>
    </location>
</feature>